<dbReference type="CDD" id="cd02612">
    <property type="entry name" value="HAD_PGPPase"/>
    <property type="match status" value="1"/>
</dbReference>
<comment type="pathway">
    <text evidence="1">Amino-acid biosynthesis; L-histidine biosynthesis; L-histidine from 5-phospho-alpha-D-ribose 1-diphosphate: step 8/9.</text>
</comment>
<dbReference type="PANTHER" id="PTHR43344:SF13">
    <property type="entry name" value="PHOSPHATASE RV3661-RELATED"/>
    <property type="match status" value="1"/>
</dbReference>
<dbReference type="Pfam" id="PF12710">
    <property type="entry name" value="HAD"/>
    <property type="match status" value="1"/>
</dbReference>
<evidence type="ECO:0000256" key="6">
    <source>
        <dbReference type="ARBA" id="ARBA00022801"/>
    </source>
</evidence>
<evidence type="ECO:0000256" key="4">
    <source>
        <dbReference type="ARBA" id="ARBA00021697"/>
    </source>
</evidence>
<dbReference type="OrthoDB" id="9784466at2"/>
<dbReference type="InterPro" id="IPR050582">
    <property type="entry name" value="HAD-like_SerB"/>
</dbReference>
<dbReference type="Gene3D" id="1.20.1440.100">
    <property type="entry name" value="SG protein - dephosphorylation function"/>
    <property type="match status" value="1"/>
</dbReference>
<accession>A0A3M8QTH0</accession>
<name>A0A3M8QTH0_9PROT</name>
<sequence length="222" mass="25052">MALALFDLDNTLLAGDSDHAWMEFLADVGVVDGLEHRRKNDLFYAQYQAGTLDIHEFLRFQLAPLAAHPRAVLDAWHRAYLQERVLPMISARTRALIEQHRQRGDVLVIITATNRFVTAPIAQELGVEHLLATEPEEREDGSFTGGVLGIPCFREGKVQRLREWLQETGLSLGESTFYSDSHNDIALLEAVRYPVAVDPDPILRRHAEAQGWPILHLHGDPH</sequence>
<evidence type="ECO:0000256" key="5">
    <source>
        <dbReference type="ARBA" id="ARBA00022723"/>
    </source>
</evidence>
<dbReference type="SUPFAM" id="SSF56784">
    <property type="entry name" value="HAD-like"/>
    <property type="match status" value="1"/>
</dbReference>
<dbReference type="PANTHER" id="PTHR43344">
    <property type="entry name" value="PHOSPHOSERINE PHOSPHATASE"/>
    <property type="match status" value="1"/>
</dbReference>
<dbReference type="EMBL" id="RIZI01000184">
    <property type="protein sequence ID" value="RNF59525.1"/>
    <property type="molecule type" value="Genomic_DNA"/>
</dbReference>
<evidence type="ECO:0000256" key="10">
    <source>
        <dbReference type="ARBA" id="ARBA00053547"/>
    </source>
</evidence>
<evidence type="ECO:0000313" key="11">
    <source>
        <dbReference type="EMBL" id="RNF59525.1"/>
    </source>
</evidence>
<proteinExistence type="inferred from homology"/>
<comment type="function">
    <text evidence="10">Catalyzes the dephosphorylation of histidinol-phosphate to histidinol, the direct precursor of histidine.</text>
</comment>
<comment type="caution">
    <text evidence="11">The sequence shown here is derived from an EMBL/GenBank/DDBJ whole genome shotgun (WGS) entry which is preliminary data.</text>
</comment>
<evidence type="ECO:0000256" key="8">
    <source>
        <dbReference type="ARBA" id="ARBA00033209"/>
    </source>
</evidence>
<evidence type="ECO:0000256" key="7">
    <source>
        <dbReference type="ARBA" id="ARBA00022842"/>
    </source>
</evidence>
<evidence type="ECO:0000256" key="9">
    <source>
        <dbReference type="ARBA" id="ARBA00052092"/>
    </source>
</evidence>
<dbReference type="GO" id="GO:0004401">
    <property type="term" value="F:histidinol-phosphatase activity"/>
    <property type="evidence" value="ECO:0007669"/>
    <property type="project" value="UniProtKB-EC"/>
</dbReference>
<evidence type="ECO:0000256" key="3">
    <source>
        <dbReference type="ARBA" id="ARBA00013085"/>
    </source>
</evidence>
<dbReference type="InterPro" id="IPR036412">
    <property type="entry name" value="HAD-like_sf"/>
</dbReference>
<dbReference type="NCBIfam" id="TIGR01490">
    <property type="entry name" value="HAD-SF-IB-hyp1"/>
    <property type="match status" value="1"/>
</dbReference>
<dbReference type="InterPro" id="IPR006385">
    <property type="entry name" value="HAD_hydro_SerB1"/>
</dbReference>
<evidence type="ECO:0000256" key="2">
    <source>
        <dbReference type="ARBA" id="ARBA00009184"/>
    </source>
</evidence>
<dbReference type="NCBIfam" id="TIGR01488">
    <property type="entry name" value="HAD-SF-IB"/>
    <property type="match status" value="1"/>
</dbReference>
<dbReference type="AlphaFoldDB" id="A0A3M8QTH0"/>
<comment type="catalytic activity">
    <reaction evidence="9">
        <text>L-histidinol phosphate + H2O = L-histidinol + phosphate</text>
        <dbReference type="Rhea" id="RHEA:14465"/>
        <dbReference type="ChEBI" id="CHEBI:15377"/>
        <dbReference type="ChEBI" id="CHEBI:43474"/>
        <dbReference type="ChEBI" id="CHEBI:57699"/>
        <dbReference type="ChEBI" id="CHEBI:57980"/>
        <dbReference type="EC" id="3.1.3.15"/>
    </reaction>
    <physiologicalReaction direction="left-to-right" evidence="9">
        <dbReference type="Rhea" id="RHEA:14466"/>
    </physiologicalReaction>
</comment>
<dbReference type="EC" id="3.1.3.15" evidence="3"/>
<organism evidence="11">
    <name type="scientific">Acidithiobacillus sulfuriphilus</name>
    <dbReference type="NCBI Taxonomy" id="1867749"/>
    <lineage>
        <taxon>Bacteria</taxon>
        <taxon>Pseudomonadati</taxon>
        <taxon>Pseudomonadota</taxon>
        <taxon>Acidithiobacillia</taxon>
        <taxon>Acidithiobacillales</taxon>
        <taxon>Acidithiobacillaceae</taxon>
        <taxon>Acidithiobacillus</taxon>
    </lineage>
</organism>
<dbReference type="GO" id="GO:0046872">
    <property type="term" value="F:metal ion binding"/>
    <property type="evidence" value="ECO:0007669"/>
    <property type="project" value="UniProtKB-KW"/>
</dbReference>
<gene>
    <name evidence="11" type="ORF">EC580_11085</name>
</gene>
<dbReference type="InterPro" id="IPR023214">
    <property type="entry name" value="HAD_sf"/>
</dbReference>
<dbReference type="RefSeq" id="WP_123105026.1">
    <property type="nucleotide sequence ID" value="NZ_CP127527.1"/>
</dbReference>
<protein>
    <recommendedName>
        <fullName evidence="4">Histidinol-phosphatase</fullName>
        <ecNumber evidence="3">3.1.3.15</ecNumber>
    </recommendedName>
    <alternativeName>
        <fullName evidence="8">Histidinol-phosphate phosphatase</fullName>
    </alternativeName>
</protein>
<dbReference type="Gene3D" id="3.40.50.1000">
    <property type="entry name" value="HAD superfamily/HAD-like"/>
    <property type="match status" value="1"/>
</dbReference>
<dbReference type="FunFam" id="3.40.50.1000:FF:000025">
    <property type="entry name" value="HAD hydrolase, family IB"/>
    <property type="match status" value="1"/>
</dbReference>
<reference evidence="11" key="1">
    <citation type="submission" date="2018-10" db="EMBL/GenBank/DDBJ databases">
        <title>Acidithiobacillus sulfuriphilus sp. nov.: an extremely acidophilic sulfur-oxidizing chemolithotroph isolated from a neutral pH environment.</title>
        <authorList>
            <person name="Falagan C."/>
            <person name="Moya-Beltran A."/>
            <person name="Quatrini R."/>
            <person name="Johnson D.B."/>
        </authorList>
    </citation>
    <scope>NUCLEOTIDE SEQUENCE [LARGE SCALE GENOMIC DNA]</scope>
    <source>
        <strain evidence="11">CJ-2</strain>
    </source>
</reference>
<keyword evidence="6 11" id="KW-0378">Hydrolase</keyword>
<keyword evidence="7" id="KW-0460">Magnesium</keyword>
<comment type="similarity">
    <text evidence="2">Belongs to the HAD-like hydrolase superfamily. SerB family.</text>
</comment>
<evidence type="ECO:0000256" key="1">
    <source>
        <dbReference type="ARBA" id="ARBA00004970"/>
    </source>
</evidence>
<keyword evidence="5" id="KW-0479">Metal-binding</keyword>